<evidence type="ECO:0000259" key="8">
    <source>
        <dbReference type="Pfam" id="PF00291"/>
    </source>
</evidence>
<reference evidence="10" key="1">
    <citation type="submission" date="2022-10" db="EMBL/GenBank/DDBJ databases">
        <title>Genome assembly of Pristionchus species.</title>
        <authorList>
            <person name="Yoshida K."/>
            <person name="Sommer R.J."/>
        </authorList>
    </citation>
    <scope>NUCLEOTIDE SEQUENCE [LARGE SCALE GENOMIC DNA]</scope>
    <source>
        <strain evidence="10">RS5460</strain>
    </source>
</reference>
<keyword evidence="6" id="KW-0663">Pyridoxal phosphate</keyword>
<comment type="similarity">
    <text evidence="3">Belongs to the cysteine synthase/cystathionine beta-synthase family.</text>
</comment>
<organism evidence="9 10">
    <name type="scientific">Pristionchus mayeri</name>
    <dbReference type="NCBI Taxonomy" id="1317129"/>
    <lineage>
        <taxon>Eukaryota</taxon>
        <taxon>Metazoa</taxon>
        <taxon>Ecdysozoa</taxon>
        <taxon>Nematoda</taxon>
        <taxon>Chromadorea</taxon>
        <taxon>Rhabditida</taxon>
        <taxon>Rhabditina</taxon>
        <taxon>Diplogasteromorpha</taxon>
        <taxon>Diplogasteroidea</taxon>
        <taxon>Neodiplogasteridae</taxon>
        <taxon>Pristionchus</taxon>
    </lineage>
</organism>
<dbReference type="AlphaFoldDB" id="A0AAN5IC82"/>
<evidence type="ECO:0000313" key="10">
    <source>
        <dbReference type="Proteomes" id="UP001328107"/>
    </source>
</evidence>
<keyword evidence="10" id="KW-1185">Reference proteome</keyword>
<name>A0AAN5IC82_9BILA</name>
<feature type="domain" description="Tryptophan synthase beta chain-like PALP" evidence="8">
    <location>
        <begin position="14"/>
        <end position="177"/>
    </location>
</feature>
<accession>A0AAN5IC82</accession>
<dbReference type="Proteomes" id="UP001328107">
    <property type="component" value="Unassembled WGS sequence"/>
</dbReference>
<sequence length="675" mass="74074">ISFLQRMKVSATVLDAIEKSPLVKLNKLEGVKCSIYAKCEYLNPGGSAFDRAALKVLQKAAQTGKLREGMTVVIARGGSYAISFAMACAVLKYKLMVVTDDKDGAGVVNLLSTMGCELVRVRQHEGGVRHFAIQYVHEDGHKDRLYIDEAEYDTYLSEILDDIVDTLPNVDAIFVPMIHEDSTKALPHKFTGKLMRVTRPKDINYPRAPTAVPDLATQEELGCDSEFIVSDEDAYVLSRWLSAHEGLMVGASSGAAIKAAVEYAKHQPAETTIAVLCIDGIRNYLDHFVDNAWINEYRLRHVELNGNKPKPNDTYDPSVLVYDPTTLAGEWEKDTTGHWSRCTYTFKPYRKERPGVLSNVLDAVGNTPLVRLNTVPKIHGVEAQIYVKCEYMNSGGSIKDRIACRMIELAEQAGKLKPGMTIIEPTSGNTGIGLALAAAVKGYKCIIVMPEKMSKEKALAIEALGATIIRTPNDAGFDSPLSHIGVSLRLQAEIPGSIVLDQYRNMGNPMAHYEQTAEEILDAMEDKIDYVVVGTGTGGSATGIAMKIKERIPTCKIVGVDPEGSILADPTQTDTHFYEVEGVGYDFVPGVLKWDTIDVWEKSTDRESFETARALIQHEGLLCGGSSGSNVYAALQVAKGLPADKRIAVVLPDGVRNYLTKFLSDDWMFIRGYHL</sequence>
<comment type="subunit">
    <text evidence="4">Monomer.</text>
</comment>
<evidence type="ECO:0000256" key="7">
    <source>
        <dbReference type="ARBA" id="ARBA00047490"/>
    </source>
</evidence>
<dbReference type="Pfam" id="PF00291">
    <property type="entry name" value="PALP"/>
    <property type="match status" value="2"/>
</dbReference>
<comment type="cofactor">
    <cofactor evidence="1">
        <name>pyridoxal 5'-phosphate</name>
        <dbReference type="ChEBI" id="CHEBI:597326"/>
    </cofactor>
</comment>
<evidence type="ECO:0000256" key="6">
    <source>
        <dbReference type="ARBA" id="ARBA00022898"/>
    </source>
</evidence>
<comment type="caution">
    <text evidence="9">The sequence shown here is derived from an EMBL/GenBank/DDBJ whole genome shotgun (WGS) entry which is preliminary data.</text>
</comment>
<evidence type="ECO:0000256" key="5">
    <source>
        <dbReference type="ARBA" id="ARBA00012041"/>
    </source>
</evidence>
<evidence type="ECO:0000256" key="2">
    <source>
        <dbReference type="ARBA" id="ARBA00005003"/>
    </source>
</evidence>
<dbReference type="InterPro" id="IPR036052">
    <property type="entry name" value="TrpB-like_PALP_sf"/>
</dbReference>
<gene>
    <name evidence="9" type="ORF">PMAYCL1PPCAC_31062</name>
</gene>
<dbReference type="CDD" id="cd01561">
    <property type="entry name" value="CBS_like"/>
    <property type="match status" value="1"/>
</dbReference>
<dbReference type="SUPFAM" id="SSF53686">
    <property type="entry name" value="Tryptophan synthase beta subunit-like PLP-dependent enzymes"/>
    <property type="match status" value="2"/>
</dbReference>
<dbReference type="Gene3D" id="3.40.50.1100">
    <property type="match status" value="4"/>
</dbReference>
<evidence type="ECO:0000313" key="9">
    <source>
        <dbReference type="EMBL" id="GMR60867.1"/>
    </source>
</evidence>
<feature type="non-terminal residue" evidence="9">
    <location>
        <position position="1"/>
    </location>
</feature>
<dbReference type="GO" id="GO:0030170">
    <property type="term" value="F:pyridoxal phosphate binding"/>
    <property type="evidence" value="ECO:0007669"/>
    <property type="project" value="UniProtKB-ARBA"/>
</dbReference>
<dbReference type="InterPro" id="IPR050214">
    <property type="entry name" value="Cys_Synth/Cystath_Beta-Synth"/>
</dbReference>
<evidence type="ECO:0000256" key="3">
    <source>
        <dbReference type="ARBA" id="ARBA00007103"/>
    </source>
</evidence>
<dbReference type="FunFam" id="3.40.50.1100:FF:000003">
    <property type="entry name" value="Cystathionine beta-synthase"/>
    <property type="match status" value="1"/>
</dbReference>
<dbReference type="EMBL" id="BTRK01000006">
    <property type="protein sequence ID" value="GMR60867.1"/>
    <property type="molecule type" value="Genomic_DNA"/>
</dbReference>
<dbReference type="GO" id="GO:0004122">
    <property type="term" value="F:cystathionine beta-synthase activity"/>
    <property type="evidence" value="ECO:0007669"/>
    <property type="project" value="UniProtKB-EC"/>
</dbReference>
<proteinExistence type="inferred from homology"/>
<evidence type="ECO:0000256" key="1">
    <source>
        <dbReference type="ARBA" id="ARBA00001933"/>
    </source>
</evidence>
<comment type="pathway">
    <text evidence="2">Amino-acid biosynthesis; L-cysteine biosynthesis; L-cysteine from L-homocysteine and L-serine: step 1/2.</text>
</comment>
<dbReference type="InterPro" id="IPR001926">
    <property type="entry name" value="TrpB-like_PALP"/>
</dbReference>
<dbReference type="GO" id="GO:0019344">
    <property type="term" value="P:cysteine biosynthetic process"/>
    <property type="evidence" value="ECO:0007669"/>
    <property type="project" value="UniProtKB-ARBA"/>
</dbReference>
<dbReference type="PANTHER" id="PTHR10314">
    <property type="entry name" value="CYSTATHIONINE BETA-SYNTHASE"/>
    <property type="match status" value="1"/>
</dbReference>
<feature type="domain" description="Tryptophan synthase beta chain-like PALP" evidence="8">
    <location>
        <begin position="361"/>
        <end position="653"/>
    </location>
</feature>
<dbReference type="EC" id="4.2.1.22" evidence="5"/>
<comment type="catalytic activity">
    <reaction evidence="7">
        <text>L-homocysteine + L-serine = L,L-cystathionine + H2O</text>
        <dbReference type="Rhea" id="RHEA:10112"/>
        <dbReference type="ChEBI" id="CHEBI:15377"/>
        <dbReference type="ChEBI" id="CHEBI:33384"/>
        <dbReference type="ChEBI" id="CHEBI:58161"/>
        <dbReference type="ChEBI" id="CHEBI:58199"/>
        <dbReference type="EC" id="4.2.1.22"/>
    </reaction>
</comment>
<dbReference type="FunFam" id="3.40.50.1100:FF:000118">
    <property type="entry name" value="Related to CYS4-cystathionine beta-synthase"/>
    <property type="match status" value="1"/>
</dbReference>
<evidence type="ECO:0000256" key="4">
    <source>
        <dbReference type="ARBA" id="ARBA00011245"/>
    </source>
</evidence>
<protein>
    <recommendedName>
        <fullName evidence="5">cystathionine beta-synthase</fullName>
        <ecNumber evidence="5">4.2.1.22</ecNumber>
    </recommendedName>
</protein>